<sequence>MACSFFVNAMQVNFESVLVMEHIGMAKMFKSLEDTGRFLEASYSVYEGAVTECFANAKVIVAKEGCTVGNPEVNLETTVVVETQADNTTNTVRLKSVWAVKLKQRTRV</sequence>
<evidence type="ECO:0000313" key="1">
    <source>
        <dbReference type="EMBL" id="KZV55998.1"/>
    </source>
</evidence>
<gene>
    <name evidence="1" type="ORF">F511_29819</name>
</gene>
<dbReference type="Proteomes" id="UP000250235">
    <property type="component" value="Unassembled WGS sequence"/>
</dbReference>
<accession>A0A2Z7D8I7</accession>
<evidence type="ECO:0000313" key="2">
    <source>
        <dbReference type="Proteomes" id="UP000250235"/>
    </source>
</evidence>
<keyword evidence="2" id="KW-1185">Reference proteome</keyword>
<organism evidence="1 2">
    <name type="scientific">Dorcoceras hygrometricum</name>
    <dbReference type="NCBI Taxonomy" id="472368"/>
    <lineage>
        <taxon>Eukaryota</taxon>
        <taxon>Viridiplantae</taxon>
        <taxon>Streptophyta</taxon>
        <taxon>Embryophyta</taxon>
        <taxon>Tracheophyta</taxon>
        <taxon>Spermatophyta</taxon>
        <taxon>Magnoliopsida</taxon>
        <taxon>eudicotyledons</taxon>
        <taxon>Gunneridae</taxon>
        <taxon>Pentapetalae</taxon>
        <taxon>asterids</taxon>
        <taxon>lamiids</taxon>
        <taxon>Lamiales</taxon>
        <taxon>Gesneriaceae</taxon>
        <taxon>Didymocarpoideae</taxon>
        <taxon>Trichosporeae</taxon>
        <taxon>Loxocarpinae</taxon>
        <taxon>Dorcoceras</taxon>
    </lineage>
</organism>
<reference evidence="1 2" key="1">
    <citation type="journal article" date="2015" name="Proc. Natl. Acad. Sci. U.S.A.">
        <title>The resurrection genome of Boea hygrometrica: A blueprint for survival of dehydration.</title>
        <authorList>
            <person name="Xiao L."/>
            <person name="Yang G."/>
            <person name="Zhang L."/>
            <person name="Yang X."/>
            <person name="Zhao S."/>
            <person name="Ji Z."/>
            <person name="Zhou Q."/>
            <person name="Hu M."/>
            <person name="Wang Y."/>
            <person name="Chen M."/>
            <person name="Xu Y."/>
            <person name="Jin H."/>
            <person name="Xiao X."/>
            <person name="Hu G."/>
            <person name="Bao F."/>
            <person name="Hu Y."/>
            <person name="Wan P."/>
            <person name="Li L."/>
            <person name="Deng X."/>
            <person name="Kuang T."/>
            <person name="Xiang C."/>
            <person name="Zhu J.K."/>
            <person name="Oliver M.J."/>
            <person name="He Y."/>
        </authorList>
    </citation>
    <scope>NUCLEOTIDE SEQUENCE [LARGE SCALE GENOMIC DNA]</scope>
    <source>
        <strain evidence="2">cv. XS01</strain>
    </source>
</reference>
<protein>
    <submittedName>
        <fullName evidence="1">Leucine-rich repeat family protein</fullName>
    </submittedName>
</protein>
<name>A0A2Z7D8I7_9LAMI</name>
<proteinExistence type="predicted"/>
<dbReference type="EMBL" id="KQ988424">
    <property type="protein sequence ID" value="KZV55998.1"/>
    <property type="molecule type" value="Genomic_DNA"/>
</dbReference>
<dbReference type="AlphaFoldDB" id="A0A2Z7D8I7"/>